<dbReference type="InterPro" id="IPR002347">
    <property type="entry name" value="SDR_fam"/>
</dbReference>
<dbReference type="Gene3D" id="3.40.50.720">
    <property type="entry name" value="NAD(P)-binding Rossmann-like Domain"/>
    <property type="match status" value="1"/>
</dbReference>
<keyword evidence="1" id="KW-0752">Steroid biosynthesis</keyword>
<organism evidence="3 4">
    <name type="scientific">Corvus moneduloides</name>
    <name type="common">New Caledonian crow</name>
    <dbReference type="NCBI Taxonomy" id="1196302"/>
    <lineage>
        <taxon>Eukaryota</taxon>
        <taxon>Metazoa</taxon>
        <taxon>Chordata</taxon>
        <taxon>Craniata</taxon>
        <taxon>Vertebrata</taxon>
        <taxon>Euteleostomi</taxon>
        <taxon>Archelosauria</taxon>
        <taxon>Archosauria</taxon>
        <taxon>Dinosauria</taxon>
        <taxon>Saurischia</taxon>
        <taxon>Theropoda</taxon>
        <taxon>Coelurosauria</taxon>
        <taxon>Aves</taxon>
        <taxon>Neognathae</taxon>
        <taxon>Neoaves</taxon>
        <taxon>Telluraves</taxon>
        <taxon>Australaves</taxon>
        <taxon>Passeriformes</taxon>
        <taxon>Corvoidea</taxon>
        <taxon>Corvidae</taxon>
        <taxon>Corvus</taxon>
    </lineage>
</organism>
<dbReference type="Pfam" id="PF00106">
    <property type="entry name" value="adh_short"/>
    <property type="match status" value="1"/>
</dbReference>
<sequence>VGDSLGCFLVGGLMCFWILVKCIRFMKYLSPLTELATDQKVKVMQADFAKNSVYKNIEKDLKDLDIGVLGQSLRQKGLILNLSSGLSHFPCPLYTMYSATKVNLSHLQAEYKVKVITIQVVIPYGTSAPMTMYQNSGVITKTAGEFVTKSLEYVTFGDEIFGYLEGNRFAENREINIFL</sequence>
<evidence type="ECO:0000313" key="4">
    <source>
        <dbReference type="Proteomes" id="UP000694553"/>
    </source>
</evidence>
<keyword evidence="4" id="KW-1185">Reference proteome</keyword>
<evidence type="ECO:0000256" key="2">
    <source>
        <dbReference type="ARBA" id="ARBA00023002"/>
    </source>
</evidence>
<dbReference type="Proteomes" id="UP000694553">
    <property type="component" value="Unassembled WGS sequence"/>
</dbReference>
<accession>A0A8U7NLF7</accession>
<dbReference type="InterPro" id="IPR036291">
    <property type="entry name" value="NAD(P)-bd_dom_sf"/>
</dbReference>
<accession>A0A8C3E3Z6</accession>
<reference evidence="4" key="1">
    <citation type="submission" date="2019-10" db="EMBL/GenBank/DDBJ databases">
        <title>Corvus moneduloides (New Caledonian crow) genome, bCorMon1, primary haplotype.</title>
        <authorList>
            <person name="Rutz C."/>
            <person name="Fungtammasan C."/>
            <person name="Mountcastle J."/>
            <person name="Formenti G."/>
            <person name="Chow W."/>
            <person name="Howe K."/>
            <person name="Steele M.P."/>
            <person name="Fernandes J."/>
            <person name="Gilbert M.T.P."/>
            <person name="Fedrigo O."/>
            <person name="Jarvis E.D."/>
            <person name="Gemmell N."/>
        </authorList>
    </citation>
    <scope>NUCLEOTIDE SEQUENCE [LARGE SCALE GENOMIC DNA]</scope>
</reference>
<dbReference type="AlphaFoldDB" id="A0A8C3E3Z6"/>
<dbReference type="InterPro" id="IPR051019">
    <property type="entry name" value="VLCFA-Steroid_DH"/>
</dbReference>
<dbReference type="GO" id="GO:0006694">
    <property type="term" value="P:steroid biosynthetic process"/>
    <property type="evidence" value="ECO:0007669"/>
    <property type="project" value="UniProtKB-KW"/>
</dbReference>
<reference evidence="3" key="2">
    <citation type="submission" date="2025-08" db="UniProtKB">
        <authorList>
            <consortium name="Ensembl"/>
        </authorList>
    </citation>
    <scope>IDENTIFICATION</scope>
</reference>
<proteinExistence type="predicted"/>
<evidence type="ECO:0000256" key="1">
    <source>
        <dbReference type="ARBA" id="ARBA00022955"/>
    </source>
</evidence>
<name>A0A8C3E3Z6_CORMO</name>
<dbReference type="Ensembl" id="ENSCMUT00000014862.2">
    <property type="protein sequence ID" value="ENSCMUP00000013842.2"/>
    <property type="gene ID" value="ENSCMUG00000008647.2"/>
</dbReference>
<dbReference type="GO" id="GO:0005783">
    <property type="term" value="C:endoplasmic reticulum"/>
    <property type="evidence" value="ECO:0007669"/>
    <property type="project" value="TreeGrafter"/>
</dbReference>
<keyword evidence="1" id="KW-0443">Lipid metabolism</keyword>
<dbReference type="PANTHER" id="PTHR43899:SF7">
    <property type="entry name" value="17-BETA-HYDROXYSTEROID DEHYDROGENASE TYPE 3"/>
    <property type="match status" value="1"/>
</dbReference>
<keyword evidence="1" id="KW-0444">Lipid biosynthesis</keyword>
<protein>
    <submittedName>
        <fullName evidence="3">Uncharacterized protein</fullName>
    </submittedName>
</protein>
<evidence type="ECO:0000313" key="3">
    <source>
        <dbReference type="Ensembl" id="ENSCMUP00000013842.2"/>
    </source>
</evidence>
<reference evidence="3" key="3">
    <citation type="submission" date="2025-09" db="UniProtKB">
        <authorList>
            <consortium name="Ensembl"/>
        </authorList>
    </citation>
    <scope>IDENTIFICATION</scope>
</reference>
<dbReference type="PANTHER" id="PTHR43899">
    <property type="entry name" value="RH59310P"/>
    <property type="match status" value="1"/>
</dbReference>
<dbReference type="GO" id="GO:0047045">
    <property type="term" value="F:testosterone dehydrogenase (NADP+) activity"/>
    <property type="evidence" value="ECO:0007669"/>
    <property type="project" value="TreeGrafter"/>
</dbReference>
<keyword evidence="2" id="KW-0560">Oxidoreductase</keyword>
<dbReference type="SUPFAM" id="SSF51735">
    <property type="entry name" value="NAD(P)-binding Rossmann-fold domains"/>
    <property type="match status" value="1"/>
</dbReference>